<dbReference type="GO" id="GO:0000166">
    <property type="term" value="F:nucleotide binding"/>
    <property type="evidence" value="ECO:0007669"/>
    <property type="project" value="UniProtKB-KW"/>
</dbReference>
<dbReference type="PANTHER" id="PTHR42879:SF2">
    <property type="entry name" value="3-OXOACYL-[ACYL-CARRIER-PROTEIN] REDUCTASE FABG"/>
    <property type="match status" value="1"/>
</dbReference>
<keyword evidence="8" id="KW-0546">Nucleotide metabolism</keyword>
<dbReference type="InterPro" id="IPR023214">
    <property type="entry name" value="HAD_sf"/>
</dbReference>
<evidence type="ECO:0000256" key="9">
    <source>
        <dbReference type="ARBA" id="ARBA00048508"/>
    </source>
</evidence>
<evidence type="ECO:0000256" key="8">
    <source>
        <dbReference type="ARBA" id="ARBA00023080"/>
    </source>
</evidence>
<keyword evidence="11" id="KW-0812">Transmembrane</keyword>
<dbReference type="InterPro" id="IPR036291">
    <property type="entry name" value="NAD(P)-bd_dom_sf"/>
</dbReference>
<protein>
    <submittedName>
        <fullName evidence="12">D-beta-hydroxybutyrate dehydrogenase</fullName>
    </submittedName>
</protein>
<dbReference type="FunFam" id="1.10.150.340:FF:000001">
    <property type="entry name" value="Cytosolic 5-nucleotidase 3-like"/>
    <property type="match status" value="1"/>
</dbReference>
<comment type="caution">
    <text evidence="12">The sequence shown here is derived from an EMBL/GenBank/DDBJ whole genome shotgun (WGS) entry which is preliminary data.</text>
</comment>
<dbReference type="SUPFAM" id="SSF56784">
    <property type="entry name" value="HAD-like"/>
    <property type="match status" value="1"/>
</dbReference>
<feature type="region of interest" description="Disordered" evidence="10">
    <location>
        <begin position="1553"/>
        <end position="1596"/>
    </location>
</feature>
<comment type="catalytic activity">
    <reaction evidence="9">
        <text>a (3R)-hydroxyacyl-[ACP] + NADP(+) = a 3-oxoacyl-[ACP] + NADPH + H(+)</text>
        <dbReference type="Rhea" id="RHEA:17397"/>
        <dbReference type="Rhea" id="RHEA-COMP:9916"/>
        <dbReference type="Rhea" id="RHEA-COMP:9945"/>
        <dbReference type="ChEBI" id="CHEBI:15378"/>
        <dbReference type="ChEBI" id="CHEBI:57783"/>
        <dbReference type="ChEBI" id="CHEBI:58349"/>
        <dbReference type="ChEBI" id="CHEBI:78776"/>
        <dbReference type="ChEBI" id="CHEBI:78827"/>
        <dbReference type="EC" id="1.1.1.100"/>
    </reaction>
</comment>
<evidence type="ECO:0000256" key="6">
    <source>
        <dbReference type="ARBA" id="ARBA00022801"/>
    </source>
</evidence>
<dbReference type="Gene3D" id="1.10.150.340">
    <property type="entry name" value="Pyrimidine 5'-nucleotidase (UMPH-1), N-terminal domain"/>
    <property type="match status" value="1"/>
</dbReference>
<proteinExistence type="inferred from homology"/>
<keyword evidence="13" id="KW-1185">Reference proteome</keyword>
<dbReference type="Gene3D" id="3.40.50.1000">
    <property type="entry name" value="HAD superfamily/HAD-like"/>
    <property type="match status" value="1"/>
</dbReference>
<name>A0A1Q9D0Y2_SYMMI</name>
<keyword evidence="4" id="KW-0479">Metal-binding</keyword>
<dbReference type="PRINTS" id="PR00080">
    <property type="entry name" value="SDRFAMILY"/>
</dbReference>
<keyword evidence="6" id="KW-0378">Hydrolase</keyword>
<keyword evidence="11" id="KW-1133">Transmembrane helix</keyword>
<reference evidence="12 13" key="1">
    <citation type="submission" date="2016-02" db="EMBL/GenBank/DDBJ databases">
        <title>Genome analysis of coral dinoflagellate symbionts highlights evolutionary adaptations to a symbiotic lifestyle.</title>
        <authorList>
            <person name="Aranda M."/>
            <person name="Li Y."/>
            <person name="Liew Y.J."/>
            <person name="Baumgarten S."/>
            <person name="Simakov O."/>
            <person name="Wilson M."/>
            <person name="Piel J."/>
            <person name="Ashoor H."/>
            <person name="Bougouffa S."/>
            <person name="Bajic V.B."/>
            <person name="Ryu T."/>
            <person name="Ravasi T."/>
            <person name="Bayer T."/>
            <person name="Micklem G."/>
            <person name="Kim H."/>
            <person name="Bhak J."/>
            <person name="Lajeunesse T.C."/>
            <person name="Voolstra C.R."/>
        </authorList>
    </citation>
    <scope>NUCLEOTIDE SEQUENCE [LARGE SCALE GENOMIC DNA]</scope>
    <source>
        <strain evidence="12 13">CCMP2467</strain>
    </source>
</reference>
<dbReference type="FunFam" id="3.40.50.720:FF:000084">
    <property type="entry name" value="Short-chain dehydrogenase reductase"/>
    <property type="match status" value="1"/>
</dbReference>
<feature type="transmembrane region" description="Helical" evidence="11">
    <location>
        <begin position="1108"/>
        <end position="1126"/>
    </location>
</feature>
<dbReference type="GO" id="GO:0005737">
    <property type="term" value="C:cytoplasm"/>
    <property type="evidence" value="ECO:0007669"/>
    <property type="project" value="InterPro"/>
</dbReference>
<feature type="compositionally biased region" description="Acidic residues" evidence="10">
    <location>
        <begin position="61"/>
        <end position="71"/>
    </location>
</feature>
<evidence type="ECO:0000256" key="1">
    <source>
        <dbReference type="ARBA" id="ARBA00000815"/>
    </source>
</evidence>
<feature type="compositionally biased region" description="Polar residues" evidence="10">
    <location>
        <begin position="1553"/>
        <end position="1574"/>
    </location>
</feature>
<comment type="catalytic activity">
    <reaction evidence="1">
        <text>a ribonucleoside 5'-phosphate + H2O = a ribonucleoside + phosphate</text>
        <dbReference type="Rhea" id="RHEA:12484"/>
        <dbReference type="ChEBI" id="CHEBI:15377"/>
        <dbReference type="ChEBI" id="CHEBI:18254"/>
        <dbReference type="ChEBI" id="CHEBI:43474"/>
        <dbReference type="ChEBI" id="CHEBI:58043"/>
        <dbReference type="EC" id="3.1.3.5"/>
    </reaction>
</comment>
<dbReference type="InterPro" id="IPR006434">
    <property type="entry name" value="Pyrimidine_nucleotidase_eu"/>
</dbReference>
<keyword evidence="7" id="KW-0460">Magnesium</keyword>
<keyword evidence="11" id="KW-0472">Membrane</keyword>
<dbReference type="OrthoDB" id="1393670at2759"/>
<evidence type="ECO:0000256" key="11">
    <source>
        <dbReference type="SAM" id="Phobius"/>
    </source>
</evidence>
<feature type="region of interest" description="Disordered" evidence="10">
    <location>
        <begin position="59"/>
        <end position="80"/>
    </location>
</feature>
<dbReference type="GO" id="GO:0032787">
    <property type="term" value="P:monocarboxylic acid metabolic process"/>
    <property type="evidence" value="ECO:0007669"/>
    <property type="project" value="UniProtKB-ARBA"/>
</dbReference>
<dbReference type="Proteomes" id="UP000186817">
    <property type="component" value="Unassembled WGS sequence"/>
</dbReference>
<evidence type="ECO:0000256" key="3">
    <source>
        <dbReference type="ARBA" id="ARBA00008389"/>
    </source>
</evidence>
<evidence type="ECO:0000256" key="4">
    <source>
        <dbReference type="ARBA" id="ARBA00022723"/>
    </source>
</evidence>
<dbReference type="InterPro" id="IPR036412">
    <property type="entry name" value="HAD-like_sf"/>
</dbReference>
<dbReference type="PANTHER" id="PTHR42879">
    <property type="entry name" value="3-OXOACYL-(ACYL-CARRIER-PROTEIN) REDUCTASE"/>
    <property type="match status" value="1"/>
</dbReference>
<evidence type="ECO:0000256" key="7">
    <source>
        <dbReference type="ARBA" id="ARBA00022842"/>
    </source>
</evidence>
<dbReference type="SUPFAM" id="SSF51735">
    <property type="entry name" value="NAD(P)-binding Rossmann-fold domains"/>
    <property type="match status" value="2"/>
</dbReference>
<organism evidence="12 13">
    <name type="scientific">Symbiodinium microadriaticum</name>
    <name type="common">Dinoflagellate</name>
    <name type="synonym">Zooxanthella microadriatica</name>
    <dbReference type="NCBI Taxonomy" id="2951"/>
    <lineage>
        <taxon>Eukaryota</taxon>
        <taxon>Sar</taxon>
        <taxon>Alveolata</taxon>
        <taxon>Dinophyceae</taxon>
        <taxon>Suessiales</taxon>
        <taxon>Symbiodiniaceae</taxon>
        <taxon>Symbiodinium</taxon>
    </lineage>
</organism>
<sequence>MDGATVYKLNMANMATLREIHCAAVDHSTIVSYWKKDPQDKNSDKSAILLDMVAGARDVPDDSEEDASQDAEEVHAVEGPNKLSFDEDNVPIFNDNILECLKNETSYVFNDLQKKSMRREGRRHCPLCPFRSFTQLRLLRTHIAKHHTNQNQYVCSGTKQVKVILALYDHAASSQTVSANLLQGSAAILRQTVQPPLQGNHNSIDNQIRLVFDAAGPKYVNDIVTAPIFLKKMENMNRVLLEQDEWHYLSMDATLKLCMKLMGQASYRSPKSVRNEINFGQWYTLDVPIPTTPPRFPNLAGMATPWQSSHAESRLEACADAAATGELLVILDFDRTLTSNFMPDGRRVTSAHGVLEDASVLSEAFKSKAQELCRKYYPIEIDAVLSIEEKIPIMGEWYGQVHELILKESVTRENIAGAVAGCKTIRPRDGMLDFIKACQEHSPPIPVIVMSAGLGDVIEEFLRQTLPFERAPTTHVVSNRMVFNEEGRLVDFSEPLLHMFNKTAAFFPQATRDLAKGKRQCLLMGDGVGDCTMSQGLDLEPFKIGFLNEKIDERMPDHGANLMKIDEMKQLVSFAKSQDAFGKHQDGKIDILVNNAGIQHVAWDRVISLNLSSVFHMTRLVLPSMKEKNFGRIINIASVHGLVASANKSAYVAAKHGVLGLTKVTALETAGEANLTCNAVCPAWVLTFQQKFDVVVSGDGPVPPLAFRAIGAAPGSEVWKFLGFDPTTPEHLQEEHAGAIYTTFLCWPSCASNSAPASRAELVPENGLGKEEDIADAVASVRERAAAFDQFAAKNEITVPGPTVVTSHGANLMKIDEMKQLVSFAKSQDAFGKHQDGKIDILVNNAGIQHVAPIDDFTSEAWDRVISLNLSSVFHMTRLVLPSMKEKNFGRIINIASVHGLVASANKSAYVAAKHGVLGLTKVTALETAGEANLTCNAVCPAWVLTPLVEAQVQARATAEGISVEEAKGLLIGEKMPTKDFVAAEEIGRACAYFCDPENKGSTGTILTVDGGWISFLPIRRIAALGAGLAVSKGKVTTALTSIEAETLFAGGESGLAAMPFSLYARLRAAEEEAGKDRLRARLVWLLVVLETISLLCIPQVATLTHGVFFLIPLGALFLAATIRLYSRPRILLAEPLCVLWPENHSRHGLAREQVPNLRFGGFVWVLKLVCGLTFWASPAAFSFLGDGCPDAVRRPDCSHYTRPDGNRFCLDIHVKHEPRKAKRKGLLEPERGACWSQCQNVVQVNAQPHYRSCEFPCCQCLHCHLSSAVPSWLKQACLANAFTPDLAQELFVCPGGCQMPIPNPYYEAQMLSFENGMIAQLSRCTLLHGEESTQVKIAFAVVAALQCLPLACLVACLSLNIWVHRLKGGSASVKLGAVPVELETIEAIDAKAAQLQDEIRHKRLESSFKVKLQLWIDFVVFLLDYLSDYNCLRTFIVEGAYGVAAVQAVIIAAPVVLDCYRGKIQPAQVFGGFMESRKHGFPTDDFILALRSEKSLEAPLSMFLQFYTLLRSTRSSSIWSLCISMPLSILGIAKHVHATFELQILEVVTRHPTQPSQPELQTTPLQSGHSNTPAAGPWRSGGESLAMQGSPYPPGSTQVIPDLPPGIAPRAELLPTLPPGIAPRAGPAAMRGSPCPPPDSMQVIPALPPGIAPRAELLPTLPPGIPPRGALLPITVGSSKAKDTE</sequence>
<dbReference type="PRINTS" id="PR00081">
    <property type="entry name" value="GDHRDH"/>
</dbReference>
<dbReference type="InterPro" id="IPR020904">
    <property type="entry name" value="Sc_DH/Rdtase_CS"/>
</dbReference>
<evidence type="ECO:0000256" key="5">
    <source>
        <dbReference type="ARBA" id="ARBA00022741"/>
    </source>
</evidence>
<dbReference type="GO" id="GO:0009117">
    <property type="term" value="P:nucleotide metabolic process"/>
    <property type="evidence" value="ECO:0007669"/>
    <property type="project" value="UniProtKB-KW"/>
</dbReference>
<dbReference type="Gene3D" id="3.40.50.720">
    <property type="entry name" value="NAD(P)-binding Rossmann-like Domain"/>
    <property type="match status" value="2"/>
</dbReference>
<dbReference type="EMBL" id="LSRX01000792">
    <property type="protein sequence ID" value="OLP88830.1"/>
    <property type="molecule type" value="Genomic_DNA"/>
</dbReference>
<comment type="similarity">
    <text evidence="3">Belongs to the pyrimidine 5'-nucleotidase family.</text>
</comment>
<dbReference type="InterPro" id="IPR050259">
    <property type="entry name" value="SDR"/>
</dbReference>
<evidence type="ECO:0000256" key="2">
    <source>
        <dbReference type="ARBA" id="ARBA00006484"/>
    </source>
</evidence>
<dbReference type="Pfam" id="PF00106">
    <property type="entry name" value="adh_short"/>
    <property type="match status" value="2"/>
</dbReference>
<evidence type="ECO:0000313" key="13">
    <source>
        <dbReference type="Proteomes" id="UP000186817"/>
    </source>
</evidence>
<dbReference type="GO" id="GO:0004316">
    <property type="term" value="F:3-oxoacyl-[acyl-carrier-protein] reductase (NADPH) activity"/>
    <property type="evidence" value="ECO:0007669"/>
    <property type="project" value="UniProtKB-EC"/>
</dbReference>
<feature type="transmembrane region" description="Helical" evidence="11">
    <location>
        <begin position="1162"/>
        <end position="1185"/>
    </location>
</feature>
<keyword evidence="5" id="KW-0547">Nucleotide-binding</keyword>
<dbReference type="InterPro" id="IPR002347">
    <property type="entry name" value="SDR_fam"/>
</dbReference>
<dbReference type="GO" id="GO:0008253">
    <property type="term" value="F:5'-nucleotidase activity"/>
    <property type="evidence" value="ECO:0007669"/>
    <property type="project" value="UniProtKB-EC"/>
</dbReference>
<evidence type="ECO:0000313" key="12">
    <source>
        <dbReference type="EMBL" id="OLP88830.1"/>
    </source>
</evidence>
<gene>
    <name evidence="12" type="primary">hbdH1</name>
    <name evidence="12" type="ORF">AK812_SmicGene29776</name>
</gene>
<dbReference type="PROSITE" id="PS00061">
    <property type="entry name" value="ADH_SHORT"/>
    <property type="match status" value="2"/>
</dbReference>
<comment type="similarity">
    <text evidence="2">Belongs to the short-chain dehydrogenases/reductases (SDR) family.</text>
</comment>
<evidence type="ECO:0000256" key="10">
    <source>
        <dbReference type="SAM" id="MobiDB-lite"/>
    </source>
</evidence>
<dbReference type="GO" id="GO:0000287">
    <property type="term" value="F:magnesium ion binding"/>
    <property type="evidence" value="ECO:0007669"/>
    <property type="project" value="InterPro"/>
</dbReference>
<dbReference type="Pfam" id="PF05822">
    <property type="entry name" value="UMPH-1"/>
    <property type="match status" value="1"/>
</dbReference>
<accession>A0A1Q9D0Y2</accession>